<organism evidence="1 2">
    <name type="scientific">Neocucurbitaria cava</name>
    <dbReference type="NCBI Taxonomy" id="798079"/>
    <lineage>
        <taxon>Eukaryota</taxon>
        <taxon>Fungi</taxon>
        <taxon>Dikarya</taxon>
        <taxon>Ascomycota</taxon>
        <taxon>Pezizomycotina</taxon>
        <taxon>Dothideomycetes</taxon>
        <taxon>Pleosporomycetidae</taxon>
        <taxon>Pleosporales</taxon>
        <taxon>Pleosporineae</taxon>
        <taxon>Cucurbitariaceae</taxon>
        <taxon>Neocucurbitaria</taxon>
    </lineage>
</organism>
<name>A0A9W8YI97_9PLEO</name>
<dbReference type="EMBL" id="JAPEUY010000002">
    <property type="protein sequence ID" value="KAJ4376113.1"/>
    <property type="molecule type" value="Genomic_DNA"/>
</dbReference>
<sequence length="63" mass="7237">MGSGTYTYQNTITDEYDAEKREGIKWTRKTSIICEGSGNADDKDGEDRDWQIQELCRGDIRES</sequence>
<accession>A0A9W8YI97</accession>
<dbReference type="AlphaFoldDB" id="A0A9W8YI97"/>
<keyword evidence="2" id="KW-1185">Reference proteome</keyword>
<dbReference type="Proteomes" id="UP001140560">
    <property type="component" value="Unassembled WGS sequence"/>
</dbReference>
<comment type="caution">
    <text evidence="1">The sequence shown here is derived from an EMBL/GenBank/DDBJ whole genome shotgun (WGS) entry which is preliminary data.</text>
</comment>
<gene>
    <name evidence="1" type="ORF">N0V83_001394</name>
</gene>
<evidence type="ECO:0000313" key="2">
    <source>
        <dbReference type="Proteomes" id="UP001140560"/>
    </source>
</evidence>
<evidence type="ECO:0000313" key="1">
    <source>
        <dbReference type="EMBL" id="KAJ4376113.1"/>
    </source>
</evidence>
<reference evidence="1" key="1">
    <citation type="submission" date="2022-10" db="EMBL/GenBank/DDBJ databases">
        <title>Tapping the CABI collections for fungal endophytes: first genome assemblies for Collariella, Neodidymelliopsis, Ascochyta clinopodiicola, Didymella pomorum, Didymosphaeria variabile, Neocosmospora piperis and Neocucurbitaria cava.</title>
        <authorList>
            <person name="Hill R."/>
        </authorList>
    </citation>
    <scope>NUCLEOTIDE SEQUENCE</scope>
    <source>
        <strain evidence="1">IMI 356814</strain>
    </source>
</reference>
<protein>
    <submittedName>
        <fullName evidence="1">Uncharacterized protein</fullName>
    </submittedName>
</protein>
<proteinExistence type="predicted"/>